<reference evidence="2 3" key="1">
    <citation type="submission" date="2020-08" db="EMBL/GenBank/DDBJ databases">
        <title>Sequencing the genomes of 1000 actinobacteria strains.</title>
        <authorList>
            <person name="Klenk H.-P."/>
        </authorList>
    </citation>
    <scope>NUCLEOTIDE SEQUENCE [LARGE SCALE GENOMIC DNA]</scope>
    <source>
        <strain evidence="2 3">DSM 45507</strain>
    </source>
</reference>
<dbReference type="InterPro" id="IPR037401">
    <property type="entry name" value="SnoaL-like"/>
</dbReference>
<proteinExistence type="predicted"/>
<dbReference type="RefSeq" id="WP_221519945.1">
    <property type="nucleotide sequence ID" value="NZ_JACHMB010000001.1"/>
</dbReference>
<dbReference type="AlphaFoldDB" id="A0A7W9GGK2"/>
<accession>A0A7W9GGK2</accession>
<keyword evidence="2" id="KW-0456">Lyase</keyword>
<keyword evidence="3" id="KW-1185">Reference proteome</keyword>
<dbReference type="SUPFAM" id="SSF54427">
    <property type="entry name" value="NTF2-like"/>
    <property type="match status" value="1"/>
</dbReference>
<comment type="caution">
    <text evidence="2">The sequence shown here is derived from an EMBL/GenBank/DDBJ whole genome shotgun (WGS) entry which is preliminary data.</text>
</comment>
<protein>
    <submittedName>
        <fullName evidence="2">Bifunctional aromatase (Cyclase/dehydratase)</fullName>
        <ecNumber evidence="2">4.2.1.-</ecNumber>
    </submittedName>
</protein>
<dbReference type="InterPro" id="IPR032710">
    <property type="entry name" value="NTF2-like_dom_sf"/>
</dbReference>
<name>A0A7W9GGK2_9ACTN</name>
<dbReference type="GO" id="GO:0016829">
    <property type="term" value="F:lyase activity"/>
    <property type="evidence" value="ECO:0007669"/>
    <property type="project" value="UniProtKB-KW"/>
</dbReference>
<organism evidence="2 3">
    <name type="scientific">Nonomuraea jabiensis</name>
    <dbReference type="NCBI Taxonomy" id="882448"/>
    <lineage>
        <taxon>Bacteria</taxon>
        <taxon>Bacillati</taxon>
        <taxon>Actinomycetota</taxon>
        <taxon>Actinomycetes</taxon>
        <taxon>Streptosporangiales</taxon>
        <taxon>Streptosporangiaceae</taxon>
        <taxon>Nonomuraea</taxon>
    </lineage>
</organism>
<evidence type="ECO:0000313" key="3">
    <source>
        <dbReference type="Proteomes" id="UP000579153"/>
    </source>
</evidence>
<gene>
    <name evidence="2" type="ORF">HD596_009957</name>
</gene>
<dbReference type="EMBL" id="JACHMB010000001">
    <property type="protein sequence ID" value="MBB5783201.1"/>
    <property type="molecule type" value="Genomic_DNA"/>
</dbReference>
<evidence type="ECO:0000313" key="2">
    <source>
        <dbReference type="EMBL" id="MBB5783201.1"/>
    </source>
</evidence>
<dbReference type="Proteomes" id="UP000579153">
    <property type="component" value="Unassembled WGS sequence"/>
</dbReference>
<dbReference type="Gene3D" id="3.10.450.50">
    <property type="match status" value="1"/>
</dbReference>
<dbReference type="Pfam" id="PF13577">
    <property type="entry name" value="SnoaL_4"/>
    <property type="match status" value="1"/>
</dbReference>
<dbReference type="EC" id="4.2.1.-" evidence="2"/>
<feature type="domain" description="SnoaL-like" evidence="1">
    <location>
        <begin position="11"/>
        <end position="134"/>
    </location>
</feature>
<sequence>MSRPLSPGGLYAEIQAFYARQTRLLDRGRTDEWAATFTEDGVFEEVVKGERLEGREAIAASARKRADATAAEGVQRRHWFGMLEVDHEADGRLGATYYALVMSTPTGGGLAVYLSAEAHDVLVPHHDGWLVSHRSIRHDAAGPLESEAPWSSA</sequence>
<evidence type="ECO:0000259" key="1">
    <source>
        <dbReference type="Pfam" id="PF13577"/>
    </source>
</evidence>